<proteinExistence type="predicted"/>
<keyword evidence="3" id="KW-1185">Reference proteome</keyword>
<protein>
    <submittedName>
        <fullName evidence="2">Uncharacterized protein</fullName>
    </submittedName>
</protein>
<feature type="chain" id="PRO_5040949416" evidence="1">
    <location>
        <begin position="23"/>
        <end position="74"/>
    </location>
</feature>
<keyword evidence="1" id="KW-0732">Signal</keyword>
<feature type="signal peptide" evidence="1">
    <location>
        <begin position="1"/>
        <end position="22"/>
    </location>
</feature>
<evidence type="ECO:0000256" key="1">
    <source>
        <dbReference type="SAM" id="SignalP"/>
    </source>
</evidence>
<gene>
    <name evidence="2" type="ORF">PDIGIT_LOCUS9366</name>
</gene>
<sequence>MRFTSVASTFLFGLLTAQPILASPTPSTNINTENLAVRAPEPEPSFLRLPGTIRPTVRRREKKRARQEASMEQA</sequence>
<organism evidence="2 3">
    <name type="scientific">Periconia digitata</name>
    <dbReference type="NCBI Taxonomy" id="1303443"/>
    <lineage>
        <taxon>Eukaryota</taxon>
        <taxon>Fungi</taxon>
        <taxon>Dikarya</taxon>
        <taxon>Ascomycota</taxon>
        <taxon>Pezizomycotina</taxon>
        <taxon>Dothideomycetes</taxon>
        <taxon>Pleosporomycetidae</taxon>
        <taxon>Pleosporales</taxon>
        <taxon>Massarineae</taxon>
        <taxon>Periconiaceae</taxon>
        <taxon>Periconia</taxon>
    </lineage>
</organism>
<evidence type="ECO:0000313" key="2">
    <source>
        <dbReference type="EMBL" id="CAI6336272.1"/>
    </source>
</evidence>
<dbReference type="Proteomes" id="UP001152607">
    <property type="component" value="Unassembled WGS sequence"/>
</dbReference>
<evidence type="ECO:0000313" key="3">
    <source>
        <dbReference type="Proteomes" id="UP001152607"/>
    </source>
</evidence>
<dbReference type="AlphaFoldDB" id="A0A9W4UKD0"/>
<comment type="caution">
    <text evidence="2">The sequence shown here is derived from an EMBL/GenBank/DDBJ whole genome shotgun (WGS) entry which is preliminary data.</text>
</comment>
<reference evidence="2" key="1">
    <citation type="submission" date="2023-01" db="EMBL/GenBank/DDBJ databases">
        <authorList>
            <person name="Van Ghelder C."/>
            <person name="Rancurel C."/>
        </authorList>
    </citation>
    <scope>NUCLEOTIDE SEQUENCE</scope>
    <source>
        <strain evidence="2">CNCM I-4278</strain>
    </source>
</reference>
<name>A0A9W4UKD0_9PLEO</name>
<accession>A0A9W4UKD0</accession>
<dbReference type="OrthoDB" id="10599213at2759"/>
<dbReference type="EMBL" id="CAOQHR010000006">
    <property type="protein sequence ID" value="CAI6336272.1"/>
    <property type="molecule type" value="Genomic_DNA"/>
</dbReference>